<proteinExistence type="predicted"/>
<evidence type="ECO:0000313" key="2">
    <source>
        <dbReference type="EMBL" id="KAL2636338.1"/>
    </source>
</evidence>
<comment type="caution">
    <text evidence="2">The sequence shown here is derived from an EMBL/GenBank/DDBJ whole genome shotgun (WGS) entry which is preliminary data.</text>
</comment>
<name>A0ABD1Z0S0_9MARC</name>
<evidence type="ECO:0000313" key="3">
    <source>
        <dbReference type="Proteomes" id="UP001605036"/>
    </source>
</evidence>
<accession>A0ABD1Z0S0</accession>
<dbReference type="AlphaFoldDB" id="A0ABD1Z0S0"/>
<protein>
    <submittedName>
        <fullName evidence="2">Uncharacterized protein</fullName>
    </submittedName>
</protein>
<dbReference type="InterPro" id="IPR040289">
    <property type="entry name" value="MBP2C"/>
</dbReference>
<dbReference type="PANTHER" id="PTHR35502:SF2">
    <property type="entry name" value="PROTEIN MICROTUBULE BINDING PROTEIN 2C"/>
    <property type="match status" value="1"/>
</dbReference>
<feature type="region of interest" description="Disordered" evidence="1">
    <location>
        <begin position="69"/>
        <end position="93"/>
    </location>
</feature>
<sequence>MAVEQLWMNGNDRGMDNDLYKDFSEMFSLMETFMEQRRSHPAPLIVTPAPVRQRPDRKNGEKVQALSVTVKGKSRPRRPKSDSSDGNHTPVQKLNHYMSWNGCENPELSQKQSFQNLLEEVSDGSNEGNGRGASQQYSDAFVQQLLEENSRLRAMLKNGPVDVNETLSRMAAAEELGVLRSQVAALNQMVDSVQVAEGCRDEDDLFSLRGDAASNSESCLWSSEDSKDSSSLQLIGRVDRARRHYLAAVVAARECNEESLLILVSELRLQLQLLSLQVDRCPNS</sequence>
<keyword evidence="3" id="KW-1185">Reference proteome</keyword>
<dbReference type="EMBL" id="JBHFFA010000003">
    <property type="protein sequence ID" value="KAL2636338.1"/>
    <property type="molecule type" value="Genomic_DNA"/>
</dbReference>
<dbReference type="PANTHER" id="PTHR35502">
    <property type="entry name" value="PROTEIN MICROTUBULE BINDING PROTEIN 2C"/>
    <property type="match status" value="1"/>
</dbReference>
<organism evidence="2 3">
    <name type="scientific">Riccia fluitans</name>
    <dbReference type="NCBI Taxonomy" id="41844"/>
    <lineage>
        <taxon>Eukaryota</taxon>
        <taxon>Viridiplantae</taxon>
        <taxon>Streptophyta</taxon>
        <taxon>Embryophyta</taxon>
        <taxon>Marchantiophyta</taxon>
        <taxon>Marchantiopsida</taxon>
        <taxon>Marchantiidae</taxon>
        <taxon>Marchantiales</taxon>
        <taxon>Ricciaceae</taxon>
        <taxon>Riccia</taxon>
    </lineage>
</organism>
<evidence type="ECO:0000256" key="1">
    <source>
        <dbReference type="SAM" id="MobiDB-lite"/>
    </source>
</evidence>
<gene>
    <name evidence="2" type="ORF">R1flu_007817</name>
</gene>
<reference evidence="2 3" key="1">
    <citation type="submission" date="2024-09" db="EMBL/GenBank/DDBJ databases">
        <title>Chromosome-scale assembly of Riccia fluitans.</title>
        <authorList>
            <person name="Paukszto L."/>
            <person name="Sawicki J."/>
            <person name="Karawczyk K."/>
            <person name="Piernik-Szablinska J."/>
            <person name="Szczecinska M."/>
            <person name="Mazdziarz M."/>
        </authorList>
    </citation>
    <scope>NUCLEOTIDE SEQUENCE [LARGE SCALE GENOMIC DNA]</scope>
    <source>
        <strain evidence="2">Rf_01</strain>
        <tissue evidence="2">Aerial parts of the thallus</tissue>
    </source>
</reference>
<dbReference type="Proteomes" id="UP001605036">
    <property type="component" value="Unassembled WGS sequence"/>
</dbReference>